<dbReference type="RefSeq" id="WP_105351315.1">
    <property type="nucleotide sequence ID" value="NZ_PUIA01000017.1"/>
</dbReference>
<dbReference type="NCBIfam" id="TIGR01534">
    <property type="entry name" value="GAPDH-I"/>
    <property type="match status" value="1"/>
</dbReference>
<dbReference type="Pfam" id="PF02800">
    <property type="entry name" value="Gp_dh_C"/>
    <property type="match status" value="1"/>
</dbReference>
<dbReference type="InterPro" id="IPR020828">
    <property type="entry name" value="GlycerAld_3-P_DH_NAD(P)-bd"/>
</dbReference>
<evidence type="ECO:0000256" key="5">
    <source>
        <dbReference type="PIRSR" id="PIRSR000149-2"/>
    </source>
</evidence>
<feature type="binding site" evidence="5">
    <location>
        <begin position="216"/>
        <end position="217"/>
    </location>
    <ligand>
        <name>D-glyceraldehyde 3-phosphate</name>
        <dbReference type="ChEBI" id="CHEBI:59776"/>
    </ligand>
</feature>
<feature type="active site" description="Nucleophile" evidence="4">
    <location>
        <position position="158"/>
    </location>
</feature>
<evidence type="ECO:0000256" key="4">
    <source>
        <dbReference type="PIRSR" id="PIRSR000149-1"/>
    </source>
</evidence>
<dbReference type="InterPro" id="IPR006424">
    <property type="entry name" value="Glyceraldehyde-3-P_DH_1"/>
</dbReference>
<feature type="binding site" evidence="5">
    <location>
        <position position="188"/>
    </location>
    <ligand>
        <name>D-glyceraldehyde 3-phosphate</name>
        <dbReference type="ChEBI" id="CHEBI:59776"/>
    </ligand>
</feature>
<dbReference type="SUPFAM" id="SSF55347">
    <property type="entry name" value="Glyceraldehyde-3-phosphate dehydrogenase-like, C-terminal domain"/>
    <property type="match status" value="1"/>
</dbReference>
<evidence type="ECO:0000256" key="8">
    <source>
        <dbReference type="RuleBase" id="RU000397"/>
    </source>
</evidence>
<dbReference type="SMART" id="SM00846">
    <property type="entry name" value="Gp_dh_N"/>
    <property type="match status" value="1"/>
</dbReference>
<dbReference type="GO" id="GO:0016620">
    <property type="term" value="F:oxidoreductase activity, acting on the aldehyde or oxo group of donors, NAD or NADP as acceptor"/>
    <property type="evidence" value="ECO:0007669"/>
    <property type="project" value="InterPro"/>
</dbReference>
<name>A0A2S8FXJ8_9BACT</name>
<dbReference type="GO" id="GO:0050661">
    <property type="term" value="F:NADP binding"/>
    <property type="evidence" value="ECO:0007669"/>
    <property type="project" value="InterPro"/>
</dbReference>
<evidence type="ECO:0000256" key="6">
    <source>
        <dbReference type="PIRSR" id="PIRSR000149-3"/>
    </source>
</evidence>
<dbReference type="Pfam" id="PF00044">
    <property type="entry name" value="Gp_dh_N"/>
    <property type="match status" value="1"/>
</dbReference>
<dbReference type="EC" id="1.2.1.-" evidence="9"/>
<dbReference type="CDD" id="cd18126">
    <property type="entry name" value="GAPDH_I_C"/>
    <property type="match status" value="1"/>
</dbReference>
<evidence type="ECO:0000256" key="2">
    <source>
        <dbReference type="ARBA" id="ARBA00011881"/>
    </source>
</evidence>
<dbReference type="InterPro" id="IPR020831">
    <property type="entry name" value="GlycerAld/Erythrose_P_DH"/>
</dbReference>
<keyword evidence="3 9" id="KW-0560">Oxidoreductase</keyword>
<dbReference type="EMBL" id="PUIA01000017">
    <property type="protein sequence ID" value="PQO36895.1"/>
    <property type="molecule type" value="Genomic_DNA"/>
</dbReference>
<feature type="domain" description="Glyceraldehyde 3-phosphate dehydrogenase NAD(P) binding" evidence="10">
    <location>
        <begin position="3"/>
        <end position="158"/>
    </location>
</feature>
<gene>
    <name evidence="11" type="primary">gap</name>
    <name evidence="11" type="ORF">C5Y96_06955</name>
</gene>
<comment type="subunit">
    <text evidence="2">Homotetramer.</text>
</comment>
<evidence type="ECO:0000256" key="1">
    <source>
        <dbReference type="ARBA" id="ARBA00007406"/>
    </source>
</evidence>
<dbReference type="InterPro" id="IPR036291">
    <property type="entry name" value="NAD(P)-bd_dom_sf"/>
</dbReference>
<dbReference type="Gene3D" id="3.30.360.10">
    <property type="entry name" value="Dihydrodipicolinate Reductase, domain 2"/>
    <property type="match status" value="1"/>
</dbReference>
<evidence type="ECO:0000313" key="11">
    <source>
        <dbReference type="EMBL" id="PQO36895.1"/>
    </source>
</evidence>
<dbReference type="GO" id="GO:0051287">
    <property type="term" value="F:NAD binding"/>
    <property type="evidence" value="ECO:0007669"/>
    <property type="project" value="InterPro"/>
</dbReference>
<dbReference type="InterPro" id="IPR020830">
    <property type="entry name" value="GlycerAld_3-P_DH_AS"/>
</dbReference>
<dbReference type="PANTHER" id="PTHR43148">
    <property type="entry name" value="GLYCERALDEHYDE-3-PHOSPHATE DEHYDROGENASE 2"/>
    <property type="match status" value="1"/>
</dbReference>
<keyword evidence="6" id="KW-0547">Nucleotide-binding</keyword>
<dbReference type="FunFam" id="3.30.360.10:FF:000002">
    <property type="entry name" value="Glyceraldehyde-3-phosphate dehydrogenase"/>
    <property type="match status" value="1"/>
</dbReference>
<dbReference type="GO" id="GO:0006006">
    <property type="term" value="P:glucose metabolic process"/>
    <property type="evidence" value="ECO:0007669"/>
    <property type="project" value="InterPro"/>
</dbReference>
<dbReference type="PIRSF" id="PIRSF000149">
    <property type="entry name" value="GAP_DH"/>
    <property type="match status" value="1"/>
</dbReference>
<feature type="site" description="Activates thiol group during catalysis" evidence="7">
    <location>
        <position position="185"/>
    </location>
</feature>
<evidence type="ECO:0000256" key="3">
    <source>
        <dbReference type="ARBA" id="ARBA00023002"/>
    </source>
</evidence>
<organism evidence="11 12">
    <name type="scientific">Blastopirellula marina</name>
    <dbReference type="NCBI Taxonomy" id="124"/>
    <lineage>
        <taxon>Bacteria</taxon>
        <taxon>Pseudomonadati</taxon>
        <taxon>Planctomycetota</taxon>
        <taxon>Planctomycetia</taxon>
        <taxon>Pirellulales</taxon>
        <taxon>Pirellulaceae</taxon>
        <taxon>Blastopirellula</taxon>
    </lineage>
</organism>
<dbReference type="OrthoDB" id="9803304at2"/>
<accession>A0A2S8FXJ8</accession>
<dbReference type="Gene3D" id="3.40.50.720">
    <property type="entry name" value="NAD(P)-binding Rossmann-like Domain"/>
    <property type="match status" value="1"/>
</dbReference>
<feature type="binding site" evidence="6">
    <location>
        <position position="35"/>
    </location>
    <ligand>
        <name>NAD(+)</name>
        <dbReference type="ChEBI" id="CHEBI:57540"/>
    </ligand>
</feature>
<feature type="binding site" evidence="6">
    <location>
        <begin position="12"/>
        <end position="13"/>
    </location>
    <ligand>
        <name>NAD(+)</name>
        <dbReference type="ChEBI" id="CHEBI:57540"/>
    </ligand>
</feature>
<evidence type="ECO:0000313" key="12">
    <source>
        <dbReference type="Proteomes" id="UP000240009"/>
    </source>
</evidence>
<dbReference type="SUPFAM" id="SSF51735">
    <property type="entry name" value="NAD(P)-binding Rossmann-fold domains"/>
    <property type="match status" value="1"/>
</dbReference>
<protein>
    <recommendedName>
        <fullName evidence="9">Glyceraldehyde-3-phosphate dehydrogenase</fullName>
        <ecNumber evidence="9">1.2.1.-</ecNumber>
    </recommendedName>
</protein>
<feature type="binding site" evidence="6">
    <location>
        <position position="126"/>
    </location>
    <ligand>
        <name>NAD(+)</name>
        <dbReference type="ChEBI" id="CHEBI:57540"/>
    </ligand>
</feature>
<evidence type="ECO:0000256" key="9">
    <source>
        <dbReference type="RuleBase" id="RU361160"/>
    </source>
</evidence>
<feature type="binding site" evidence="5">
    <location>
        <position position="239"/>
    </location>
    <ligand>
        <name>D-glyceraldehyde 3-phosphate</name>
        <dbReference type="ChEBI" id="CHEBI:59776"/>
    </ligand>
</feature>
<dbReference type="AlphaFoldDB" id="A0A2S8FXJ8"/>
<evidence type="ECO:0000259" key="10">
    <source>
        <dbReference type="SMART" id="SM00846"/>
    </source>
</evidence>
<dbReference type="Proteomes" id="UP000240009">
    <property type="component" value="Unassembled WGS sequence"/>
</dbReference>
<comment type="caution">
    <text evidence="11">The sequence shown here is derived from an EMBL/GenBank/DDBJ whole genome shotgun (WGS) entry which is preliminary data.</text>
</comment>
<sequence length="339" mass="35988">MAVKVAINGFGRIGRLTFRNMIARPEEFEVVAINDLTDNEMLATLLKYDSTHRRFPGTVEFDSEGLTVNGKKIKVLEERNPANLPWGDLGVDVVIESTGVFTGRKNGEKPGYDSHLDAGARKVVLSAPAKDAPDLTCVLGVNDDKLTADMTTVSNASCTTNCLAPVAKVLNDSFGIESGLMTTIHAYTNDQNVLDLPHADPYRARAAAQNIIPTSTGAAKAVALAIPELKGKLTGIAMRVPVPTGSVVDLTANLSKSASVEEINAAIKAAAEGPMKGILCYTEDPIVSSDIIGDPHSSIFAAPFTAVIADKLVKVVSWYDNEAGYSARTTDLVKKLGTM</sequence>
<feature type="binding site" evidence="6">
    <location>
        <position position="79"/>
    </location>
    <ligand>
        <name>NAD(+)</name>
        <dbReference type="ChEBI" id="CHEBI:57540"/>
    </ligand>
</feature>
<comment type="similarity">
    <text evidence="1 8">Belongs to the glyceraldehyde-3-phosphate dehydrogenase family.</text>
</comment>
<dbReference type="PRINTS" id="PR00078">
    <property type="entry name" value="G3PDHDRGNASE"/>
</dbReference>
<dbReference type="CDD" id="cd05214">
    <property type="entry name" value="GAPDH_I_N"/>
    <property type="match status" value="1"/>
</dbReference>
<evidence type="ECO:0000256" key="7">
    <source>
        <dbReference type="PIRSR" id="PIRSR000149-4"/>
    </source>
</evidence>
<reference evidence="11 12" key="1">
    <citation type="submission" date="2018-02" db="EMBL/GenBank/DDBJ databases">
        <title>Comparative genomes isolates from brazilian mangrove.</title>
        <authorList>
            <person name="Araujo J.E."/>
            <person name="Taketani R.G."/>
            <person name="Silva M.C.P."/>
            <person name="Loureco M.V."/>
            <person name="Andreote F.D."/>
        </authorList>
    </citation>
    <scope>NUCLEOTIDE SEQUENCE [LARGE SCALE GENOMIC DNA]</scope>
    <source>
        <strain evidence="11 12">HEX-2 MGV</strain>
    </source>
</reference>
<dbReference type="PROSITE" id="PS00071">
    <property type="entry name" value="GAPDH"/>
    <property type="match status" value="1"/>
</dbReference>
<dbReference type="InterPro" id="IPR020829">
    <property type="entry name" value="GlycerAld_3-P_DH_cat"/>
</dbReference>
<dbReference type="FunFam" id="3.40.50.720:FF:000001">
    <property type="entry name" value="Glyceraldehyde-3-phosphate dehydrogenase"/>
    <property type="match status" value="1"/>
</dbReference>
<keyword evidence="6" id="KW-0520">NAD</keyword>
<feature type="binding site" evidence="5">
    <location>
        <begin position="157"/>
        <end position="159"/>
    </location>
    <ligand>
        <name>D-glyceraldehyde 3-phosphate</name>
        <dbReference type="ChEBI" id="CHEBI:59776"/>
    </ligand>
</feature>
<feature type="binding site" evidence="6">
    <location>
        <position position="321"/>
    </location>
    <ligand>
        <name>NAD(+)</name>
        <dbReference type="ChEBI" id="CHEBI:57540"/>
    </ligand>
</feature>
<proteinExistence type="inferred from homology"/>